<protein>
    <submittedName>
        <fullName evidence="1">Uncharacterized protein</fullName>
    </submittedName>
</protein>
<reference evidence="1 2" key="1">
    <citation type="submission" date="2016-10" db="EMBL/GenBank/DDBJ databases">
        <authorList>
            <person name="de Groot N.N."/>
        </authorList>
    </citation>
    <scope>NUCLEOTIDE SEQUENCE [LARGE SCALE GENOMIC DNA]</scope>
    <source>
        <strain evidence="1 2">Nm22</strain>
    </source>
</reference>
<dbReference type="Gene3D" id="6.20.20.10">
    <property type="match status" value="1"/>
</dbReference>
<evidence type="ECO:0000313" key="2">
    <source>
        <dbReference type="Proteomes" id="UP000199459"/>
    </source>
</evidence>
<name>A0A1H8IHR6_9PROT</name>
<accession>A0A1H8IHR6</accession>
<sequence length="120" mass="13254">MFKDDPEAQGLSKGKAMNYWETCIQEAFEDAGIEATKEQIDTVVCWVEGAHENYGMAHGHDAIPNPLQAENEQLKRELKRQMSKIICPECKGSGWEFVAGPVHSGMSSCHKCRGEGLVTA</sequence>
<dbReference type="EMBL" id="FOCP01000033">
    <property type="protein sequence ID" value="SEN68064.1"/>
    <property type="molecule type" value="Genomic_DNA"/>
</dbReference>
<evidence type="ECO:0000313" key="1">
    <source>
        <dbReference type="EMBL" id="SEN68064.1"/>
    </source>
</evidence>
<gene>
    <name evidence="1" type="ORF">SAMN05216325_13310</name>
</gene>
<dbReference type="Proteomes" id="UP000199459">
    <property type="component" value="Unassembled WGS sequence"/>
</dbReference>
<dbReference type="SUPFAM" id="SSF57938">
    <property type="entry name" value="DnaJ/Hsp40 cysteine-rich domain"/>
    <property type="match status" value="1"/>
</dbReference>
<organism evidence="1 2">
    <name type="scientific">Nitrosomonas marina</name>
    <dbReference type="NCBI Taxonomy" id="917"/>
    <lineage>
        <taxon>Bacteria</taxon>
        <taxon>Pseudomonadati</taxon>
        <taxon>Pseudomonadota</taxon>
        <taxon>Betaproteobacteria</taxon>
        <taxon>Nitrosomonadales</taxon>
        <taxon>Nitrosomonadaceae</taxon>
        <taxon>Nitrosomonas</taxon>
    </lineage>
</organism>
<dbReference type="AlphaFoldDB" id="A0A1H8IHR6"/>
<dbReference type="InterPro" id="IPR036410">
    <property type="entry name" value="HSP_DnaJ_Cys-rich_dom_sf"/>
</dbReference>
<proteinExistence type="predicted"/>